<dbReference type="InterPro" id="IPR013785">
    <property type="entry name" value="Aldolase_TIM"/>
</dbReference>
<dbReference type="EC" id="1.3.1.89" evidence="5"/>
<dbReference type="CDD" id="cd02801">
    <property type="entry name" value="DUS_like_FMN"/>
    <property type="match status" value="1"/>
</dbReference>
<protein>
    <recommendedName>
        <fullName evidence="6">tRNA-dihydrouridine(47) synthase [NAD(P)(+)]</fullName>
        <ecNumber evidence="5">1.3.1.89</ecNumber>
    </recommendedName>
    <alternativeName>
        <fullName evidence="20">tRNA-dihydrouridine synthase 3</fullName>
    </alternativeName>
</protein>
<feature type="compositionally biased region" description="Basic and acidic residues" evidence="26">
    <location>
        <begin position="122"/>
        <end position="134"/>
    </location>
</feature>
<dbReference type="GO" id="GO:0005737">
    <property type="term" value="C:cytoplasm"/>
    <property type="evidence" value="ECO:0007669"/>
    <property type="project" value="UniProtKB-SubCell"/>
</dbReference>
<keyword evidence="15" id="KW-0862">Zinc</keyword>
<comment type="catalytic activity">
    <reaction evidence="23">
        <text>a 5,6-dihydrouridine in mRNA + NAD(+) = a uridine in mRNA + NADH + H(+)</text>
        <dbReference type="Rhea" id="RHEA:69851"/>
        <dbReference type="Rhea" id="RHEA-COMP:14658"/>
        <dbReference type="Rhea" id="RHEA-COMP:17789"/>
        <dbReference type="ChEBI" id="CHEBI:15378"/>
        <dbReference type="ChEBI" id="CHEBI:57540"/>
        <dbReference type="ChEBI" id="CHEBI:57945"/>
        <dbReference type="ChEBI" id="CHEBI:65315"/>
        <dbReference type="ChEBI" id="CHEBI:74443"/>
    </reaction>
    <physiologicalReaction direction="right-to-left" evidence="23">
        <dbReference type="Rhea" id="RHEA:69853"/>
    </physiologicalReaction>
</comment>
<keyword evidence="8" id="KW-0285">Flavoprotein</keyword>
<comment type="catalytic activity">
    <reaction evidence="25">
        <text>5,6-dihydrouridine(47) in tRNA + NADP(+) = uridine(47) in tRNA + NADPH + H(+)</text>
        <dbReference type="Rhea" id="RHEA:53360"/>
        <dbReference type="Rhea" id="RHEA-COMP:13539"/>
        <dbReference type="Rhea" id="RHEA-COMP:13540"/>
        <dbReference type="ChEBI" id="CHEBI:15378"/>
        <dbReference type="ChEBI" id="CHEBI:57783"/>
        <dbReference type="ChEBI" id="CHEBI:58349"/>
        <dbReference type="ChEBI" id="CHEBI:65315"/>
        <dbReference type="ChEBI" id="CHEBI:74443"/>
        <dbReference type="EC" id="1.3.1.89"/>
    </reaction>
    <physiologicalReaction direction="right-to-left" evidence="25">
        <dbReference type="Rhea" id="RHEA:53362"/>
    </physiologicalReaction>
</comment>
<feature type="compositionally biased region" description="Basic and acidic residues" evidence="26">
    <location>
        <begin position="24"/>
        <end position="34"/>
    </location>
</feature>
<dbReference type="GO" id="GO:0008270">
    <property type="term" value="F:zinc ion binding"/>
    <property type="evidence" value="ECO:0007669"/>
    <property type="project" value="UniProtKB-KW"/>
</dbReference>
<evidence type="ECO:0000256" key="7">
    <source>
        <dbReference type="ARBA" id="ARBA00022490"/>
    </source>
</evidence>
<dbReference type="PANTHER" id="PTHR45846">
    <property type="entry name" value="TRNA-DIHYDROURIDINE(47) SYNTHASE [NAD(P)(+)]-LIKE"/>
    <property type="match status" value="1"/>
</dbReference>
<dbReference type="EMBL" id="JAQHRD010000003">
    <property type="protein sequence ID" value="KAJ6442911.1"/>
    <property type="molecule type" value="Genomic_DNA"/>
</dbReference>
<comment type="similarity">
    <text evidence="4">Belongs to the Dus family. Dus3 subfamily.</text>
</comment>
<keyword evidence="19" id="KW-0539">Nucleus</keyword>
<keyword evidence="7" id="KW-0963">Cytoplasm</keyword>
<evidence type="ECO:0000313" key="28">
    <source>
        <dbReference type="EMBL" id="KAJ6442911.1"/>
    </source>
</evidence>
<dbReference type="PANTHER" id="PTHR45846:SF1">
    <property type="entry name" value="TRNA-DIHYDROURIDINE(47) SYNTHASE [NAD(P)(+)]-LIKE"/>
    <property type="match status" value="1"/>
</dbReference>
<keyword evidence="18" id="KW-0520">NAD</keyword>
<evidence type="ECO:0000256" key="3">
    <source>
        <dbReference type="ARBA" id="ARBA00004496"/>
    </source>
</evidence>
<comment type="catalytic activity">
    <reaction evidence="22">
        <text>5,6-dihydrouridine(47) in tRNA + NAD(+) = uridine(47) in tRNA + NADH + H(+)</text>
        <dbReference type="Rhea" id="RHEA:53364"/>
        <dbReference type="Rhea" id="RHEA-COMP:13539"/>
        <dbReference type="Rhea" id="RHEA-COMP:13540"/>
        <dbReference type="ChEBI" id="CHEBI:15378"/>
        <dbReference type="ChEBI" id="CHEBI:57540"/>
        <dbReference type="ChEBI" id="CHEBI:57945"/>
        <dbReference type="ChEBI" id="CHEBI:65315"/>
        <dbReference type="ChEBI" id="CHEBI:74443"/>
        <dbReference type="EC" id="1.3.1.89"/>
    </reaction>
    <physiologicalReaction direction="right-to-left" evidence="22">
        <dbReference type="Rhea" id="RHEA:53366"/>
    </physiologicalReaction>
</comment>
<evidence type="ECO:0000256" key="13">
    <source>
        <dbReference type="ARBA" id="ARBA00022737"/>
    </source>
</evidence>
<evidence type="ECO:0000256" key="23">
    <source>
        <dbReference type="ARBA" id="ARBA00048342"/>
    </source>
</evidence>
<keyword evidence="10" id="KW-0507">mRNA processing</keyword>
<evidence type="ECO:0000256" key="17">
    <source>
        <dbReference type="ARBA" id="ARBA00023002"/>
    </source>
</evidence>
<keyword evidence="16" id="KW-0521">NADP</keyword>
<evidence type="ECO:0000256" key="9">
    <source>
        <dbReference type="ARBA" id="ARBA00022643"/>
    </source>
</evidence>
<feature type="domain" description="DUS-like FMN-binding" evidence="27">
    <location>
        <begin position="359"/>
        <end position="569"/>
    </location>
</feature>
<evidence type="ECO:0000256" key="19">
    <source>
        <dbReference type="ARBA" id="ARBA00023242"/>
    </source>
</evidence>
<keyword evidence="12" id="KW-0479">Metal-binding</keyword>
<dbReference type="InterPro" id="IPR035587">
    <property type="entry name" value="DUS-like_FMN-bd"/>
</dbReference>
<evidence type="ECO:0000256" key="6">
    <source>
        <dbReference type="ARBA" id="ARBA00022143"/>
    </source>
</evidence>
<feature type="compositionally biased region" description="Basic and acidic residues" evidence="26">
    <location>
        <begin position="59"/>
        <end position="94"/>
    </location>
</feature>
<dbReference type="GO" id="GO:0003723">
    <property type="term" value="F:RNA binding"/>
    <property type="evidence" value="ECO:0007669"/>
    <property type="project" value="TreeGrafter"/>
</dbReference>
<keyword evidence="14" id="KW-0863">Zinc-finger</keyword>
<dbReference type="Gene3D" id="3.20.20.70">
    <property type="entry name" value="Aldolase class I"/>
    <property type="match status" value="1"/>
</dbReference>
<evidence type="ECO:0000256" key="12">
    <source>
        <dbReference type="ARBA" id="ARBA00022723"/>
    </source>
</evidence>
<comment type="subcellular location">
    <subcellularLocation>
        <location evidence="3">Cytoplasm</location>
    </subcellularLocation>
    <subcellularLocation>
        <location evidence="2">Nucleus</location>
    </subcellularLocation>
</comment>
<dbReference type="SUPFAM" id="SSF51395">
    <property type="entry name" value="FMN-linked oxidoreductases"/>
    <property type="match status" value="1"/>
</dbReference>
<keyword evidence="13" id="KW-0677">Repeat</keyword>
<dbReference type="FunFam" id="3.20.20.70:FF:000145">
    <property type="entry name" value="tRNA-dihydrouridine(47) synthase [NAD(P)(+)]"/>
    <property type="match status" value="1"/>
</dbReference>
<keyword evidence="29" id="KW-1185">Reference proteome</keyword>
<comment type="catalytic activity">
    <reaction evidence="24">
        <text>a 5,6-dihydrouridine in mRNA + NADP(+) = a uridine in mRNA + NADPH + H(+)</text>
        <dbReference type="Rhea" id="RHEA:69855"/>
        <dbReference type="Rhea" id="RHEA-COMP:14658"/>
        <dbReference type="Rhea" id="RHEA-COMP:17789"/>
        <dbReference type="ChEBI" id="CHEBI:15378"/>
        <dbReference type="ChEBI" id="CHEBI:57783"/>
        <dbReference type="ChEBI" id="CHEBI:58349"/>
        <dbReference type="ChEBI" id="CHEBI:65315"/>
        <dbReference type="ChEBI" id="CHEBI:74443"/>
    </reaction>
    <physiologicalReaction direction="right-to-left" evidence="24">
        <dbReference type="Rhea" id="RHEA:69857"/>
    </physiologicalReaction>
</comment>
<organism evidence="28 29">
    <name type="scientific">Purpureocillium lavendulum</name>
    <dbReference type="NCBI Taxonomy" id="1247861"/>
    <lineage>
        <taxon>Eukaryota</taxon>
        <taxon>Fungi</taxon>
        <taxon>Dikarya</taxon>
        <taxon>Ascomycota</taxon>
        <taxon>Pezizomycotina</taxon>
        <taxon>Sordariomycetes</taxon>
        <taxon>Hypocreomycetidae</taxon>
        <taxon>Hypocreales</taxon>
        <taxon>Ophiocordycipitaceae</taxon>
        <taxon>Purpureocillium</taxon>
    </lineage>
</organism>
<evidence type="ECO:0000256" key="10">
    <source>
        <dbReference type="ARBA" id="ARBA00022664"/>
    </source>
</evidence>
<proteinExistence type="inferred from homology"/>
<dbReference type="AlphaFoldDB" id="A0AB34FWA0"/>
<evidence type="ECO:0000256" key="24">
    <source>
        <dbReference type="ARBA" id="ARBA00049447"/>
    </source>
</evidence>
<evidence type="ECO:0000259" key="27">
    <source>
        <dbReference type="Pfam" id="PF01207"/>
    </source>
</evidence>
<keyword evidence="17" id="KW-0560">Oxidoreductase</keyword>
<feature type="region of interest" description="Disordered" evidence="26">
    <location>
        <begin position="240"/>
        <end position="273"/>
    </location>
</feature>
<dbReference type="InterPro" id="IPR018517">
    <property type="entry name" value="tRNA_hU_synthase_CS"/>
</dbReference>
<evidence type="ECO:0000256" key="1">
    <source>
        <dbReference type="ARBA" id="ARBA00001917"/>
    </source>
</evidence>
<evidence type="ECO:0000256" key="5">
    <source>
        <dbReference type="ARBA" id="ARBA00012376"/>
    </source>
</evidence>
<name>A0AB34FWA0_9HYPO</name>
<feature type="compositionally biased region" description="Polar residues" evidence="26">
    <location>
        <begin position="39"/>
        <end position="54"/>
    </location>
</feature>
<dbReference type="PROSITE" id="PS01136">
    <property type="entry name" value="UPF0034"/>
    <property type="match status" value="1"/>
</dbReference>
<feature type="region of interest" description="Disordered" evidence="26">
    <location>
        <begin position="21"/>
        <end position="148"/>
    </location>
</feature>
<comment type="function">
    <text evidence="21">Catalyzes the synthesis of dihydrouridine, a modified base found in the D-loop of most tRNAs. Specifically modifies U47 in cytoplasmic tRNAs. Catalyzes the synthesis of dihydrouridine in some mRNAs, thereby affecting their translation.</text>
</comment>
<dbReference type="Pfam" id="PF25585">
    <property type="entry name" value="zf-CCCH_DUS3L"/>
    <property type="match status" value="2"/>
</dbReference>
<evidence type="ECO:0000256" key="2">
    <source>
        <dbReference type="ARBA" id="ARBA00004123"/>
    </source>
</evidence>
<evidence type="ECO:0000313" key="29">
    <source>
        <dbReference type="Proteomes" id="UP001163105"/>
    </source>
</evidence>
<feature type="domain" description="DUS-like FMN-binding" evidence="27">
    <location>
        <begin position="606"/>
        <end position="656"/>
    </location>
</feature>
<evidence type="ECO:0000256" key="22">
    <source>
        <dbReference type="ARBA" id="ARBA00048266"/>
    </source>
</evidence>
<sequence>MGETPDAERVDLAQDASNIAVTRALDEVPEERAAKRLKTNASAQPENGEATETQVPGEGLHDAPAKEPEARPDNHGNDPRDRRAGLAPIKKEYLIDLSGAKGEPDAMDDDEAEGRGANGGEQQRRDDRDSGGKGKKDKRKDKKKGQNIERTFGKFEDALPLCNSRAFTPEFSPRECRYGDRCKMCHDLRKYLAEGRRDDVETFSGKCPAFEQYGWCPSGWKCRFLKSHMEEIEREDGRKELVLIDRPAEGTEKDGERKENGDPNAKEGQDDSDERRVGIVNIVPLAAKINLNRKRVDFTKADEYIQWMNRESVNNNEYHHRRKDEGEANLEDLRALFVDPPFKPSEKRRLYFGPETPTLAPLTTQGNLPFRRLCVELGCQLTYSEMAIGMNLVQGNKSDWTLMKAHESEASPPTIAPGKSFVFDDYDHNRDLRFGAQISGNQPWIVTKAADVLNRYCPNLRLIDLNCGCPIDMVFKSGGGSALLESPGKMERMLRGMNALSGEIPITAKIRTGVKSSRPVATQLLGRLAFGAREHRERLGAPGCAAVTLHGRSREQRYTKKADWGYIGECAALIKTYNDEKDALTDTAAEPDASTLPNSKDGRMYFLGNGDCYSHVEYQEHVTNARVDSVMIGRGALIKPWLYEEIEKGQYLDKSSSERLTYIEKFVRYGLEAWGSDELGIGFTRRFLLEWLSFTYRYVPVGLLEYLPPNLNDRPPAYKGRDELETLMASSNYQDWIKITEMFLGPVHPGFRFQPKHKSNAYEAEG</sequence>
<dbReference type="GO" id="GO:0050660">
    <property type="term" value="F:flavin adenine dinucleotide binding"/>
    <property type="evidence" value="ECO:0007669"/>
    <property type="project" value="InterPro"/>
</dbReference>
<evidence type="ECO:0000256" key="26">
    <source>
        <dbReference type="SAM" id="MobiDB-lite"/>
    </source>
</evidence>
<evidence type="ECO:0000256" key="14">
    <source>
        <dbReference type="ARBA" id="ARBA00022771"/>
    </source>
</evidence>
<keyword evidence="9" id="KW-0288">FMN</keyword>
<evidence type="ECO:0000256" key="4">
    <source>
        <dbReference type="ARBA" id="ARBA00005451"/>
    </source>
</evidence>
<evidence type="ECO:0000256" key="18">
    <source>
        <dbReference type="ARBA" id="ARBA00023027"/>
    </source>
</evidence>
<evidence type="ECO:0000256" key="15">
    <source>
        <dbReference type="ARBA" id="ARBA00022833"/>
    </source>
</evidence>
<evidence type="ECO:0000256" key="16">
    <source>
        <dbReference type="ARBA" id="ARBA00022857"/>
    </source>
</evidence>
<dbReference type="Proteomes" id="UP001163105">
    <property type="component" value="Unassembled WGS sequence"/>
</dbReference>
<evidence type="ECO:0000256" key="25">
    <source>
        <dbReference type="ARBA" id="ARBA00049513"/>
    </source>
</evidence>
<dbReference type="GO" id="GO:0006397">
    <property type="term" value="P:mRNA processing"/>
    <property type="evidence" value="ECO:0007669"/>
    <property type="project" value="UniProtKB-KW"/>
</dbReference>
<dbReference type="Pfam" id="PF01207">
    <property type="entry name" value="Dus"/>
    <property type="match status" value="2"/>
</dbReference>
<evidence type="ECO:0000256" key="8">
    <source>
        <dbReference type="ARBA" id="ARBA00022630"/>
    </source>
</evidence>
<evidence type="ECO:0000256" key="20">
    <source>
        <dbReference type="ARBA" id="ARBA00031322"/>
    </source>
</evidence>
<dbReference type="GO" id="GO:0005634">
    <property type="term" value="C:nucleus"/>
    <property type="evidence" value="ECO:0007669"/>
    <property type="project" value="UniProtKB-SubCell"/>
</dbReference>
<comment type="cofactor">
    <cofactor evidence="1">
        <name>FMN</name>
        <dbReference type="ChEBI" id="CHEBI:58210"/>
    </cofactor>
</comment>
<comment type="caution">
    <text evidence="28">The sequence shown here is derived from an EMBL/GenBank/DDBJ whole genome shotgun (WGS) entry which is preliminary data.</text>
</comment>
<evidence type="ECO:0000256" key="11">
    <source>
        <dbReference type="ARBA" id="ARBA00022694"/>
    </source>
</evidence>
<dbReference type="GO" id="GO:0102265">
    <property type="term" value="F:tRNA-dihydrouridine47 synthase activity"/>
    <property type="evidence" value="ECO:0007669"/>
    <property type="project" value="UniProtKB-EC"/>
</dbReference>
<gene>
    <name evidence="28" type="primary">DUS3</name>
    <name evidence="28" type="ORF">O9K51_04089</name>
</gene>
<accession>A0AB34FWA0</accession>
<evidence type="ECO:0000256" key="21">
    <source>
        <dbReference type="ARBA" id="ARBA00045934"/>
    </source>
</evidence>
<reference evidence="28" key="1">
    <citation type="submission" date="2023-01" db="EMBL/GenBank/DDBJ databases">
        <title>The growth and conidiation of Purpureocillium lavendulum are regulated by nitrogen source and histone H3K14 acetylation.</title>
        <authorList>
            <person name="Tang P."/>
            <person name="Han J."/>
            <person name="Zhang C."/>
            <person name="Tang P."/>
            <person name="Qi F."/>
            <person name="Zhang K."/>
            <person name="Liang L."/>
        </authorList>
    </citation>
    <scope>NUCLEOTIDE SEQUENCE</scope>
    <source>
        <strain evidence="28">YMF1.00683</strain>
    </source>
</reference>
<keyword evidence="11" id="KW-0819">tRNA processing</keyword>